<keyword evidence="3" id="KW-1185">Reference proteome</keyword>
<evidence type="ECO:0000256" key="1">
    <source>
        <dbReference type="SAM" id="MobiDB-lite"/>
    </source>
</evidence>
<organism evidence="2 3">
    <name type="scientific">Polarella glacialis</name>
    <name type="common">Dinoflagellate</name>
    <dbReference type="NCBI Taxonomy" id="89957"/>
    <lineage>
        <taxon>Eukaryota</taxon>
        <taxon>Sar</taxon>
        <taxon>Alveolata</taxon>
        <taxon>Dinophyceae</taxon>
        <taxon>Suessiales</taxon>
        <taxon>Suessiaceae</taxon>
        <taxon>Polarella</taxon>
    </lineage>
</organism>
<reference evidence="2" key="1">
    <citation type="submission" date="2021-02" db="EMBL/GenBank/DDBJ databases">
        <authorList>
            <person name="Dougan E. K."/>
            <person name="Rhodes N."/>
            <person name="Thang M."/>
            <person name="Chan C."/>
        </authorList>
    </citation>
    <scope>NUCLEOTIDE SEQUENCE</scope>
</reference>
<dbReference type="EMBL" id="CAJNNV010006788">
    <property type="protein sequence ID" value="CAE8594079.1"/>
    <property type="molecule type" value="Genomic_DNA"/>
</dbReference>
<evidence type="ECO:0000313" key="2">
    <source>
        <dbReference type="EMBL" id="CAE8594079.1"/>
    </source>
</evidence>
<name>A0A813E2H9_POLGL</name>
<feature type="compositionally biased region" description="Polar residues" evidence="1">
    <location>
        <begin position="28"/>
        <end position="44"/>
    </location>
</feature>
<sequence length="251" mass="28716">MVSEAEELVSHSHLGALDKDLESHEDSTSVPSQPVKTSRAQDKSSSICEHIGQVLADSCSRDAAAAVMSEAAPQSAPVILRTMLPQRDTYNLDKEMQQVNAAAEAEQKSAHKMKLDKKRVAEAYEAQKITDELRRQKRLKDLYIINKYDQDNNNNNNNNNKHNINFQYKKQRRAQLQSWRSVAFQFGLRHPQKQDIISVVLLNILDKHEQKYMCGFTADVWRRLQSSFLGFTSSFSRSNFCLDELTRAELE</sequence>
<feature type="region of interest" description="Disordered" evidence="1">
    <location>
        <begin position="1"/>
        <end position="44"/>
    </location>
</feature>
<gene>
    <name evidence="2" type="ORF">PGLA1383_LOCUS12654</name>
</gene>
<comment type="caution">
    <text evidence="2">The sequence shown here is derived from an EMBL/GenBank/DDBJ whole genome shotgun (WGS) entry which is preliminary data.</text>
</comment>
<dbReference type="AlphaFoldDB" id="A0A813E2H9"/>
<evidence type="ECO:0000313" key="3">
    <source>
        <dbReference type="Proteomes" id="UP000654075"/>
    </source>
</evidence>
<accession>A0A813E2H9</accession>
<feature type="compositionally biased region" description="Basic and acidic residues" evidence="1">
    <location>
        <begin position="16"/>
        <end position="27"/>
    </location>
</feature>
<dbReference type="Proteomes" id="UP000654075">
    <property type="component" value="Unassembled WGS sequence"/>
</dbReference>
<protein>
    <submittedName>
        <fullName evidence="2">Uncharacterized protein</fullName>
    </submittedName>
</protein>
<proteinExistence type="predicted"/>